<dbReference type="AlphaFoldDB" id="A0A8K0E4K1"/>
<dbReference type="OrthoDB" id="603047at2759"/>
<protein>
    <submittedName>
        <fullName evidence="2">Uncharacterized protein</fullName>
    </submittedName>
</protein>
<organism evidence="2 3">
    <name type="scientific">Rhamnella rubrinervis</name>
    <dbReference type="NCBI Taxonomy" id="2594499"/>
    <lineage>
        <taxon>Eukaryota</taxon>
        <taxon>Viridiplantae</taxon>
        <taxon>Streptophyta</taxon>
        <taxon>Embryophyta</taxon>
        <taxon>Tracheophyta</taxon>
        <taxon>Spermatophyta</taxon>
        <taxon>Magnoliopsida</taxon>
        <taxon>eudicotyledons</taxon>
        <taxon>Gunneridae</taxon>
        <taxon>Pentapetalae</taxon>
        <taxon>rosids</taxon>
        <taxon>fabids</taxon>
        <taxon>Rosales</taxon>
        <taxon>Rhamnaceae</taxon>
        <taxon>rhamnoid group</taxon>
        <taxon>Rhamneae</taxon>
        <taxon>Rhamnella</taxon>
    </lineage>
</organism>
<comment type="caution">
    <text evidence="2">The sequence shown here is derived from an EMBL/GenBank/DDBJ whole genome shotgun (WGS) entry which is preliminary data.</text>
</comment>
<accession>A0A8K0E4K1</accession>
<name>A0A8K0E4K1_9ROSA</name>
<sequence length="94" mass="10451">MEGATMVRIDRKSSIESEPRTLTLNQIQRAREGAMKVLRTRGIEEAMNIFTEGLEPVVSVVKQNGDTSVMDTNDDQCEYSRGDSGQRDVVSAPF</sequence>
<proteinExistence type="predicted"/>
<feature type="region of interest" description="Disordered" evidence="1">
    <location>
        <begin position="66"/>
        <end position="94"/>
    </location>
</feature>
<keyword evidence="3" id="KW-1185">Reference proteome</keyword>
<dbReference type="Proteomes" id="UP000796880">
    <property type="component" value="Unassembled WGS sequence"/>
</dbReference>
<evidence type="ECO:0000313" key="2">
    <source>
        <dbReference type="EMBL" id="KAF3440588.1"/>
    </source>
</evidence>
<reference evidence="2" key="1">
    <citation type="submission" date="2020-03" db="EMBL/GenBank/DDBJ databases">
        <title>A high-quality chromosome-level genome assembly of a woody plant with both climbing and erect habits, Rhamnella rubrinervis.</title>
        <authorList>
            <person name="Lu Z."/>
            <person name="Yang Y."/>
            <person name="Zhu X."/>
            <person name="Sun Y."/>
        </authorList>
    </citation>
    <scope>NUCLEOTIDE SEQUENCE</scope>
    <source>
        <strain evidence="2">BYM</strain>
        <tissue evidence="2">Leaf</tissue>
    </source>
</reference>
<dbReference type="PANTHER" id="PTHR34808">
    <property type="entry name" value="EXPRESSED PROTEIN"/>
    <property type="match status" value="1"/>
</dbReference>
<dbReference type="EMBL" id="VOIH02000008">
    <property type="protein sequence ID" value="KAF3440588.1"/>
    <property type="molecule type" value="Genomic_DNA"/>
</dbReference>
<evidence type="ECO:0000256" key="1">
    <source>
        <dbReference type="SAM" id="MobiDB-lite"/>
    </source>
</evidence>
<gene>
    <name evidence="2" type="ORF">FNV43_RR18872</name>
</gene>
<evidence type="ECO:0000313" key="3">
    <source>
        <dbReference type="Proteomes" id="UP000796880"/>
    </source>
</evidence>
<dbReference type="PANTHER" id="PTHR34808:SF2">
    <property type="entry name" value="EXPRESSED PROTEIN"/>
    <property type="match status" value="1"/>
</dbReference>